<name>A0AAD8YTB9_9TELE</name>
<dbReference type="PANTHER" id="PTHR46879">
    <property type="entry name" value="SUSHI DOMAIN-CONTAINING PROTEIN 3"/>
    <property type="match status" value="1"/>
</dbReference>
<comment type="caution">
    <text evidence="2">Lacks conserved residue(s) required for the propagation of feature annotation.</text>
</comment>
<dbReference type="Gene3D" id="2.10.70.10">
    <property type="entry name" value="Complement Module, domain 1"/>
    <property type="match status" value="1"/>
</dbReference>
<dbReference type="GO" id="GO:0005886">
    <property type="term" value="C:plasma membrane"/>
    <property type="evidence" value="ECO:0007669"/>
    <property type="project" value="TreeGrafter"/>
</dbReference>
<dbReference type="InterPro" id="IPR053067">
    <property type="entry name" value="SUSD3"/>
</dbReference>
<evidence type="ECO:0000313" key="6">
    <source>
        <dbReference type="EMBL" id="KAK1786897.1"/>
    </source>
</evidence>
<evidence type="ECO:0000256" key="4">
    <source>
        <dbReference type="SAM" id="Phobius"/>
    </source>
</evidence>
<proteinExistence type="predicted"/>
<dbReference type="PANTHER" id="PTHR46879:SF1">
    <property type="entry name" value="SUSHI DOMAIN-CONTAINING PROTEIN 3"/>
    <property type="match status" value="1"/>
</dbReference>
<reference evidence="6" key="1">
    <citation type="submission" date="2023-03" db="EMBL/GenBank/DDBJ databases">
        <title>Electrophorus voltai genome.</title>
        <authorList>
            <person name="Bian C."/>
        </authorList>
    </citation>
    <scope>NUCLEOTIDE SEQUENCE</scope>
    <source>
        <strain evidence="6">CB-2022</strain>
        <tissue evidence="6">Muscle</tissue>
    </source>
</reference>
<evidence type="ECO:0000256" key="3">
    <source>
        <dbReference type="SAM" id="MobiDB-lite"/>
    </source>
</evidence>
<dbReference type="AlphaFoldDB" id="A0AAD8YTB9"/>
<dbReference type="CDD" id="cd00033">
    <property type="entry name" value="CCP"/>
    <property type="match status" value="1"/>
</dbReference>
<dbReference type="InterPro" id="IPR035976">
    <property type="entry name" value="Sushi/SCR/CCP_sf"/>
</dbReference>
<keyword evidence="7" id="KW-1185">Reference proteome</keyword>
<keyword evidence="1 2" id="KW-1015">Disulfide bond</keyword>
<protein>
    <recommendedName>
        <fullName evidence="5">Sushi domain-containing protein</fullName>
    </recommendedName>
</protein>
<dbReference type="InterPro" id="IPR000436">
    <property type="entry name" value="Sushi_SCR_CCP_dom"/>
</dbReference>
<organism evidence="6 7">
    <name type="scientific">Electrophorus voltai</name>
    <dbReference type="NCBI Taxonomy" id="2609070"/>
    <lineage>
        <taxon>Eukaryota</taxon>
        <taxon>Metazoa</taxon>
        <taxon>Chordata</taxon>
        <taxon>Craniata</taxon>
        <taxon>Vertebrata</taxon>
        <taxon>Euteleostomi</taxon>
        <taxon>Actinopterygii</taxon>
        <taxon>Neopterygii</taxon>
        <taxon>Teleostei</taxon>
        <taxon>Ostariophysi</taxon>
        <taxon>Gymnotiformes</taxon>
        <taxon>Gymnotoidei</taxon>
        <taxon>Gymnotidae</taxon>
        <taxon>Electrophorus</taxon>
    </lineage>
</organism>
<gene>
    <name evidence="6" type="ORF">P4O66_017279</name>
</gene>
<feature type="disulfide bond" evidence="2">
    <location>
        <begin position="145"/>
        <end position="188"/>
    </location>
</feature>
<evidence type="ECO:0000256" key="1">
    <source>
        <dbReference type="ARBA" id="ARBA00023157"/>
    </source>
</evidence>
<feature type="compositionally biased region" description="Low complexity" evidence="3">
    <location>
        <begin position="287"/>
        <end position="302"/>
    </location>
</feature>
<dbReference type="Proteomes" id="UP001239994">
    <property type="component" value="Unassembled WGS sequence"/>
</dbReference>
<feature type="compositionally biased region" description="Polar residues" evidence="3">
    <location>
        <begin position="137"/>
        <end position="147"/>
    </location>
</feature>
<feature type="domain" description="Sushi" evidence="5">
    <location>
        <begin position="143"/>
        <end position="206"/>
    </location>
</feature>
<dbReference type="SMART" id="SM00032">
    <property type="entry name" value="CCP"/>
    <property type="match status" value="1"/>
</dbReference>
<sequence length="438" mass="48421">MAATKESAKYNGNLFEGATQDNTPLPDRFVTDDTPSCSASGTPDCIPTAYGLVQDAVSYWVPNTHVLTRPADLSALLPADIEPVRRNWWTNRVVRSSVLQAQVFRLRAKTGGRLGLMESFNASVPDESKSQLAVEGRSSNQKDQCTPMQSPPLGTLKLVAGNGTSIGTVMTLQCPYTHRAVSGGRVMCMQDSNRVQWTGGVPECKPLSRYEGQGFRLAVFASIVSLAIIIFMSVIFITSCLLNHVRREETKRRERERKREAAELWAQMDHQNFEEQRVAFHGPTGRNNNNNNNNSNNNTTSSGSRPAQHTQHALVRPALSTQQPCDNQPAACRRHQERLRTSHPSNLPPVPRGTPHVNTQTSCALQSHSMRLQTGLLCSGCDRTLEEQPWDRPSPLPVDTQDWFSDTTGQSLEGVEDPFQEGQHSLGPQSPPMWVISV</sequence>
<evidence type="ECO:0000313" key="7">
    <source>
        <dbReference type="Proteomes" id="UP001239994"/>
    </source>
</evidence>
<keyword evidence="2" id="KW-0768">Sushi</keyword>
<keyword evidence="4" id="KW-0812">Transmembrane</keyword>
<accession>A0AAD8YTB9</accession>
<comment type="caution">
    <text evidence="6">The sequence shown here is derived from an EMBL/GenBank/DDBJ whole genome shotgun (WGS) entry which is preliminary data.</text>
</comment>
<feature type="transmembrane region" description="Helical" evidence="4">
    <location>
        <begin position="217"/>
        <end position="245"/>
    </location>
</feature>
<keyword evidence="4" id="KW-0472">Membrane</keyword>
<keyword evidence="4" id="KW-1133">Transmembrane helix</keyword>
<evidence type="ECO:0000256" key="2">
    <source>
        <dbReference type="PROSITE-ProRule" id="PRU00302"/>
    </source>
</evidence>
<feature type="region of interest" description="Disordered" evidence="3">
    <location>
        <begin position="280"/>
        <end position="359"/>
    </location>
</feature>
<dbReference type="EMBL" id="JAROKS010000024">
    <property type="protein sequence ID" value="KAK1786897.1"/>
    <property type="molecule type" value="Genomic_DNA"/>
</dbReference>
<feature type="region of interest" description="Disordered" evidence="3">
    <location>
        <begin position="127"/>
        <end position="147"/>
    </location>
</feature>
<dbReference type="PROSITE" id="PS50923">
    <property type="entry name" value="SUSHI"/>
    <property type="match status" value="1"/>
</dbReference>
<dbReference type="SUPFAM" id="SSF57535">
    <property type="entry name" value="Complement control module/SCR domain"/>
    <property type="match status" value="1"/>
</dbReference>
<feature type="region of interest" description="Disordered" evidence="3">
    <location>
        <begin position="405"/>
        <end position="438"/>
    </location>
</feature>
<evidence type="ECO:0000259" key="5">
    <source>
        <dbReference type="PROSITE" id="PS50923"/>
    </source>
</evidence>